<proteinExistence type="predicted"/>
<evidence type="ECO:0000256" key="1">
    <source>
        <dbReference type="SAM" id="Coils"/>
    </source>
</evidence>
<accession>A0AAV9J223</accession>
<gene>
    <name evidence="3" type="ORF">CDCA_CDCA17G4356</name>
</gene>
<feature type="coiled-coil region" evidence="1">
    <location>
        <begin position="355"/>
        <end position="382"/>
    </location>
</feature>
<dbReference type="Gene3D" id="1.20.1270.60">
    <property type="entry name" value="Arfaptin homology (AH) domain/BAR domain"/>
    <property type="match status" value="1"/>
</dbReference>
<evidence type="ECO:0008006" key="5">
    <source>
        <dbReference type="Google" id="ProtNLM"/>
    </source>
</evidence>
<keyword evidence="1" id="KW-0175">Coiled coil</keyword>
<feature type="compositionally biased region" description="Low complexity" evidence="2">
    <location>
        <begin position="97"/>
        <end position="111"/>
    </location>
</feature>
<reference evidence="3 4" key="1">
    <citation type="submission" date="2022-07" db="EMBL/GenBank/DDBJ databases">
        <title>Genome-wide signatures of adaptation to extreme environments.</title>
        <authorList>
            <person name="Cho C.H."/>
            <person name="Yoon H.S."/>
        </authorList>
    </citation>
    <scope>NUCLEOTIDE SEQUENCE [LARGE SCALE GENOMIC DNA]</scope>
    <source>
        <strain evidence="3 4">DBV 063 E5</strain>
    </source>
</reference>
<dbReference type="SUPFAM" id="SSF103657">
    <property type="entry name" value="BAR/IMD domain-like"/>
    <property type="match status" value="1"/>
</dbReference>
<comment type="caution">
    <text evidence="3">The sequence shown here is derived from an EMBL/GenBank/DDBJ whole genome shotgun (WGS) entry which is preliminary data.</text>
</comment>
<keyword evidence="4" id="KW-1185">Reference proteome</keyword>
<evidence type="ECO:0000313" key="4">
    <source>
        <dbReference type="Proteomes" id="UP001301350"/>
    </source>
</evidence>
<feature type="compositionally biased region" description="Basic and acidic residues" evidence="2">
    <location>
        <begin position="312"/>
        <end position="324"/>
    </location>
</feature>
<dbReference type="InterPro" id="IPR027267">
    <property type="entry name" value="AH/BAR_dom_sf"/>
</dbReference>
<feature type="region of interest" description="Disordered" evidence="2">
    <location>
        <begin position="84"/>
        <end position="117"/>
    </location>
</feature>
<dbReference type="Proteomes" id="UP001301350">
    <property type="component" value="Unassembled WGS sequence"/>
</dbReference>
<dbReference type="AlphaFoldDB" id="A0AAV9J223"/>
<dbReference type="EMBL" id="JANCYW010000017">
    <property type="protein sequence ID" value="KAK4538331.1"/>
    <property type="molecule type" value="Genomic_DNA"/>
</dbReference>
<feature type="coiled-coil region" evidence="1">
    <location>
        <begin position="170"/>
        <end position="235"/>
    </location>
</feature>
<evidence type="ECO:0000313" key="3">
    <source>
        <dbReference type="EMBL" id="KAK4538331.1"/>
    </source>
</evidence>
<protein>
    <recommendedName>
        <fullName evidence="5">BAR domain-containing protein</fullName>
    </recommendedName>
</protein>
<sequence>MESLWDSIREMTRMSSEPVYDDELKCLLLRCKQYKDVNDMIVKQAKLYHQSLTELSSVGRAAGETYVSISNFRRFVPSEGILNSGGGGGVAVRSRRSSSALAGPRGRSNSSGGSGSRDVRALAAMANVSTHLYPPEERQMLVQLGRAERAAHQVQAVFAERISAPIVLEGKRFKERYDELRRLKAQYKRARAQYFDAQHKLDAERAKRVPSMEAQVKLVTKLATLEEEFDNATEKLFVHARALEEEHMYAMSQHVCGFLIHHYNALVSALRVLKRVVPAAERYIPEKIHIEAAAEDAGEAERLPPRGPLPRHSPDDGHGRERRSSGAAPKSLPSEELLQRLQRQKEARHVPKTEVQRLQEMHMRAQREIQALRNQNERLCEELLHRSATYTDTVTDGSIR</sequence>
<organism evidence="3 4">
    <name type="scientific">Cyanidium caldarium</name>
    <name type="common">Red alga</name>
    <dbReference type="NCBI Taxonomy" id="2771"/>
    <lineage>
        <taxon>Eukaryota</taxon>
        <taxon>Rhodophyta</taxon>
        <taxon>Bangiophyceae</taxon>
        <taxon>Cyanidiales</taxon>
        <taxon>Cyanidiaceae</taxon>
        <taxon>Cyanidium</taxon>
    </lineage>
</organism>
<name>A0AAV9J223_CYACA</name>
<feature type="region of interest" description="Disordered" evidence="2">
    <location>
        <begin position="295"/>
        <end position="335"/>
    </location>
</feature>
<evidence type="ECO:0000256" key="2">
    <source>
        <dbReference type="SAM" id="MobiDB-lite"/>
    </source>
</evidence>